<organism evidence="2 3">
    <name type="scientific">Xenorhabdus ishibashii</name>
    <dbReference type="NCBI Taxonomy" id="1034471"/>
    <lineage>
        <taxon>Bacteria</taxon>
        <taxon>Pseudomonadati</taxon>
        <taxon>Pseudomonadota</taxon>
        <taxon>Gammaproteobacteria</taxon>
        <taxon>Enterobacterales</taxon>
        <taxon>Morganellaceae</taxon>
        <taxon>Xenorhabdus</taxon>
    </lineage>
</organism>
<dbReference type="EMBL" id="NJAK01000001">
    <property type="protein sequence ID" value="PHM61221.1"/>
    <property type="molecule type" value="Genomic_DNA"/>
</dbReference>
<keyword evidence="1" id="KW-1133">Transmembrane helix</keyword>
<gene>
    <name evidence="2" type="ORF">Xish_00343</name>
</gene>
<dbReference type="AlphaFoldDB" id="A0A2D0KCQ7"/>
<evidence type="ECO:0000313" key="2">
    <source>
        <dbReference type="EMBL" id="PHM61221.1"/>
    </source>
</evidence>
<evidence type="ECO:0000256" key="1">
    <source>
        <dbReference type="SAM" id="Phobius"/>
    </source>
</evidence>
<evidence type="ECO:0000313" key="3">
    <source>
        <dbReference type="Proteomes" id="UP000222168"/>
    </source>
</evidence>
<reference evidence="2 3" key="1">
    <citation type="journal article" date="2017" name="Nat. Microbiol.">
        <title>Natural product diversity associated with the nematode symbionts Photorhabdus and Xenorhabdus.</title>
        <authorList>
            <person name="Tobias N.J."/>
            <person name="Wolff H."/>
            <person name="Djahanschiri B."/>
            <person name="Grundmann F."/>
            <person name="Kronenwerth M."/>
            <person name="Shi Y.M."/>
            <person name="Simonyi S."/>
            <person name="Grun P."/>
            <person name="Shapiro-Ilan D."/>
            <person name="Pidot S.J."/>
            <person name="Stinear T.P."/>
            <person name="Ebersberger I."/>
            <person name="Bode H.B."/>
        </authorList>
    </citation>
    <scope>NUCLEOTIDE SEQUENCE [LARGE SCALE GENOMIC DNA]</scope>
    <source>
        <strain evidence="2 3">DSM 22670</strain>
    </source>
</reference>
<name>A0A2D0KCQ7_9GAMM</name>
<keyword evidence="3" id="KW-1185">Reference proteome</keyword>
<dbReference type="Proteomes" id="UP000222168">
    <property type="component" value="Unassembled WGS sequence"/>
</dbReference>
<sequence length="39" mass="4354">MKKAKKGAKNLLIRISIATFVLVPLSVIILITWPFTIES</sequence>
<keyword evidence="1" id="KW-0812">Transmembrane</keyword>
<proteinExistence type="predicted"/>
<keyword evidence="1" id="KW-0472">Membrane</keyword>
<feature type="transmembrane region" description="Helical" evidence="1">
    <location>
        <begin position="12"/>
        <end position="35"/>
    </location>
</feature>
<comment type="caution">
    <text evidence="2">The sequence shown here is derived from an EMBL/GenBank/DDBJ whole genome shotgun (WGS) entry which is preliminary data.</text>
</comment>
<protein>
    <submittedName>
        <fullName evidence="2">Uncharacterized protein</fullName>
    </submittedName>
</protein>
<accession>A0A2D0KCQ7</accession>